<sequence length="446" mass="49781">MRFIDLPADPLLAIFLNLDVEDISSLKQSCRVLYAVGSLDYLWHRLVRTCNLPLDIPLGADSATLSGQELQAIVVNALKLDHNWRKPDAYIQRAILIIPDANASPVDSMYLLPGGKWLITTQLIRSCDYSRHVDLTLWCLGDITGPRSIKTVPIYATATSCRAYYHSVQHEITIAVALQEGDSEWIEVYHISLDDPAAVTHSETLEFQPVGEFSSVFNIHNLRIYEDVLGATYYHQIVDEDYIEHPGPSIVRSSPSSGVTFLGRLHQSLPPSSISMTMVRLQFEDLDVNVDWEQTAVHYSRGLVQLCGSASRIAPSHNHSTPPIHTTNFIHPALSSGAVASNFHPVMYPLEIPYQQSHPRPPEPLNQHSNYRASSSDAPHPLSHSPLHFTSDSHLANYGSEPSSSNSRRTHYNSAPSSSNLHYVHYNLHGPSHPAHHDSYHLRLNP</sequence>
<name>A0ACB7ZTN4_9AGAM</name>
<evidence type="ECO:0000313" key="2">
    <source>
        <dbReference type="Proteomes" id="UP000790377"/>
    </source>
</evidence>
<reference evidence="1" key="1">
    <citation type="journal article" date="2021" name="New Phytol.">
        <title>Evolutionary innovations through gain and loss of genes in the ectomycorrhizal Boletales.</title>
        <authorList>
            <person name="Wu G."/>
            <person name="Miyauchi S."/>
            <person name="Morin E."/>
            <person name="Kuo A."/>
            <person name="Drula E."/>
            <person name="Varga T."/>
            <person name="Kohler A."/>
            <person name="Feng B."/>
            <person name="Cao Y."/>
            <person name="Lipzen A."/>
            <person name="Daum C."/>
            <person name="Hundley H."/>
            <person name="Pangilinan J."/>
            <person name="Johnson J."/>
            <person name="Barry K."/>
            <person name="LaButti K."/>
            <person name="Ng V."/>
            <person name="Ahrendt S."/>
            <person name="Min B."/>
            <person name="Choi I.G."/>
            <person name="Park H."/>
            <person name="Plett J.M."/>
            <person name="Magnuson J."/>
            <person name="Spatafora J.W."/>
            <person name="Nagy L.G."/>
            <person name="Henrissat B."/>
            <person name="Grigoriev I.V."/>
            <person name="Yang Z.L."/>
            <person name="Xu J."/>
            <person name="Martin F.M."/>
        </authorList>
    </citation>
    <scope>NUCLEOTIDE SEQUENCE</scope>
    <source>
        <strain evidence="1">ATCC 28755</strain>
    </source>
</reference>
<keyword evidence="2" id="KW-1185">Reference proteome</keyword>
<organism evidence="1 2">
    <name type="scientific">Hygrophoropsis aurantiaca</name>
    <dbReference type="NCBI Taxonomy" id="72124"/>
    <lineage>
        <taxon>Eukaryota</taxon>
        <taxon>Fungi</taxon>
        <taxon>Dikarya</taxon>
        <taxon>Basidiomycota</taxon>
        <taxon>Agaricomycotina</taxon>
        <taxon>Agaricomycetes</taxon>
        <taxon>Agaricomycetidae</taxon>
        <taxon>Boletales</taxon>
        <taxon>Coniophorineae</taxon>
        <taxon>Hygrophoropsidaceae</taxon>
        <taxon>Hygrophoropsis</taxon>
    </lineage>
</organism>
<proteinExistence type="predicted"/>
<dbReference type="Proteomes" id="UP000790377">
    <property type="component" value="Unassembled WGS sequence"/>
</dbReference>
<comment type="caution">
    <text evidence="1">The sequence shown here is derived from an EMBL/GenBank/DDBJ whole genome shotgun (WGS) entry which is preliminary data.</text>
</comment>
<evidence type="ECO:0000313" key="1">
    <source>
        <dbReference type="EMBL" id="KAH7904039.1"/>
    </source>
</evidence>
<protein>
    <submittedName>
        <fullName evidence="1">Uncharacterized protein</fullName>
    </submittedName>
</protein>
<gene>
    <name evidence="1" type="ORF">BJ138DRAFT_1186932</name>
</gene>
<dbReference type="EMBL" id="MU268637">
    <property type="protein sequence ID" value="KAH7904039.1"/>
    <property type="molecule type" value="Genomic_DNA"/>
</dbReference>
<accession>A0ACB7ZTN4</accession>